<accession>A0ABQ9UWI9</accession>
<gene>
    <name evidence="2" type="primary">PLEKHG6_2</name>
    <name evidence="2" type="ORF">P7K49_019155</name>
</gene>
<feature type="region of interest" description="Disordered" evidence="1">
    <location>
        <begin position="199"/>
        <end position="235"/>
    </location>
</feature>
<dbReference type="EMBL" id="JASSZA010000009">
    <property type="protein sequence ID" value="KAK2101489.1"/>
    <property type="molecule type" value="Genomic_DNA"/>
</dbReference>
<evidence type="ECO:0000256" key="1">
    <source>
        <dbReference type="SAM" id="MobiDB-lite"/>
    </source>
</evidence>
<reference evidence="2 3" key="1">
    <citation type="submission" date="2023-05" db="EMBL/GenBank/DDBJ databases">
        <title>B98-5 Cell Line De Novo Hybrid Assembly: An Optical Mapping Approach.</title>
        <authorList>
            <person name="Kananen K."/>
            <person name="Auerbach J.A."/>
            <person name="Kautto E."/>
            <person name="Blachly J.S."/>
        </authorList>
    </citation>
    <scope>NUCLEOTIDE SEQUENCE [LARGE SCALE GENOMIC DNA]</scope>
    <source>
        <strain evidence="2">B95-8</strain>
        <tissue evidence="2">Cell line</tissue>
    </source>
</reference>
<evidence type="ECO:0000313" key="2">
    <source>
        <dbReference type="EMBL" id="KAK2101489.1"/>
    </source>
</evidence>
<feature type="compositionally biased region" description="Low complexity" evidence="1">
    <location>
        <begin position="104"/>
        <end position="114"/>
    </location>
</feature>
<dbReference type="InterPro" id="IPR042918">
    <property type="entry name" value="PLEKHG6"/>
</dbReference>
<dbReference type="Proteomes" id="UP001266305">
    <property type="component" value="Unassembled WGS sequence"/>
</dbReference>
<protein>
    <submittedName>
        <fullName evidence="2">Pleckstrin y domain-containing G member 6</fullName>
    </submittedName>
</protein>
<dbReference type="PANTHER" id="PTHR47671:SF1">
    <property type="entry name" value="PLECKSTRIN HOMOLOGY DOMAIN-CONTAINING FAMILY G MEMBER 6"/>
    <property type="match status" value="1"/>
</dbReference>
<comment type="caution">
    <text evidence="2">The sequence shown here is derived from an EMBL/GenBank/DDBJ whole genome shotgun (WGS) entry which is preliminary data.</text>
</comment>
<proteinExistence type="predicted"/>
<feature type="region of interest" description="Disordered" evidence="1">
    <location>
        <begin position="37"/>
        <end position="116"/>
    </location>
</feature>
<dbReference type="PANTHER" id="PTHR47671">
    <property type="entry name" value="PLECKSTRIN DOMAIN-CONTAINING FAMILY G MEMBER 6"/>
    <property type="match status" value="1"/>
</dbReference>
<name>A0ABQ9UWI9_SAGOE</name>
<organism evidence="2 3">
    <name type="scientific">Saguinus oedipus</name>
    <name type="common">Cotton-top tamarin</name>
    <name type="synonym">Oedipomidas oedipus</name>
    <dbReference type="NCBI Taxonomy" id="9490"/>
    <lineage>
        <taxon>Eukaryota</taxon>
        <taxon>Metazoa</taxon>
        <taxon>Chordata</taxon>
        <taxon>Craniata</taxon>
        <taxon>Vertebrata</taxon>
        <taxon>Euteleostomi</taxon>
        <taxon>Mammalia</taxon>
        <taxon>Eutheria</taxon>
        <taxon>Euarchontoglires</taxon>
        <taxon>Primates</taxon>
        <taxon>Haplorrhini</taxon>
        <taxon>Platyrrhini</taxon>
        <taxon>Cebidae</taxon>
        <taxon>Callitrichinae</taxon>
        <taxon>Saguinus</taxon>
    </lineage>
</organism>
<sequence length="294" mass="32659">MELDIRPGEEGILAQTTLQKLKEEEYIQQKRELLALYRDQERESPSTRPSTPSLEGSQNSAEGRIPEISTIIPHLVVTEDTDEDAPSVPDDTSDSGYGTLIPGTPTRSRSPLSRLRQRALRRDPRLTFSTLDLRTIPLRPQPPDSQAPQRRSAPELPEGIRKGGSLSRGDPPTWSEEEDGASVPGNVVVETLHRAWLRSQLPSSPTHADSAGESPWESSGEEEEGPLFLGAGQRSLRPLRAEDMLREIREELATQRIEGAPEPRDSRPRKLTLAQLQRMRGAHIIQLDTPLSTS</sequence>
<feature type="region of interest" description="Disordered" evidence="1">
    <location>
        <begin position="131"/>
        <end position="184"/>
    </location>
</feature>
<evidence type="ECO:0000313" key="3">
    <source>
        <dbReference type="Proteomes" id="UP001266305"/>
    </source>
</evidence>
<keyword evidence="3" id="KW-1185">Reference proteome</keyword>